<name>A0A222WND8_9BACL</name>
<accession>A0A222WND8</accession>
<dbReference type="KEGG" id="pkb:B4V02_12770"/>
<dbReference type="Proteomes" id="UP000214666">
    <property type="component" value="Chromosome"/>
</dbReference>
<protein>
    <submittedName>
        <fullName evidence="1">Uncharacterized protein</fullName>
    </submittedName>
</protein>
<dbReference type="RefSeq" id="WP_094155064.1">
    <property type="nucleotide sequence ID" value="NZ_CP020028.1"/>
</dbReference>
<evidence type="ECO:0000313" key="2">
    <source>
        <dbReference type="Proteomes" id="UP000214666"/>
    </source>
</evidence>
<dbReference type="AlphaFoldDB" id="A0A222WND8"/>
<reference evidence="1 2" key="1">
    <citation type="submission" date="2017-03" db="EMBL/GenBank/DDBJ databases">
        <title>Complete genome sequence of Paenibacillus Kribbensis producing bioflocculants.</title>
        <authorList>
            <person name="Lee H.-G."/>
            <person name="Oh H.-M."/>
        </authorList>
    </citation>
    <scope>NUCLEOTIDE SEQUENCE [LARGE SCALE GENOMIC DNA]</scope>
    <source>
        <strain evidence="1 2">AM49</strain>
    </source>
</reference>
<dbReference type="OrthoDB" id="9127144at2"/>
<keyword evidence="2" id="KW-1185">Reference proteome</keyword>
<sequence>MFYLNHGYKETNLSIQERGETYQMLILGGEIEKEEYRELLKFTMGRTLFWFIGPKIIDD</sequence>
<dbReference type="EMBL" id="CP020028">
    <property type="protein sequence ID" value="ASR47482.1"/>
    <property type="molecule type" value="Genomic_DNA"/>
</dbReference>
<gene>
    <name evidence="1" type="ORF">B4V02_12770</name>
</gene>
<proteinExistence type="predicted"/>
<organism evidence="1 2">
    <name type="scientific">Paenibacillus kribbensis</name>
    <dbReference type="NCBI Taxonomy" id="172713"/>
    <lineage>
        <taxon>Bacteria</taxon>
        <taxon>Bacillati</taxon>
        <taxon>Bacillota</taxon>
        <taxon>Bacilli</taxon>
        <taxon>Bacillales</taxon>
        <taxon>Paenibacillaceae</taxon>
        <taxon>Paenibacillus</taxon>
    </lineage>
</organism>
<evidence type="ECO:0000313" key="1">
    <source>
        <dbReference type="EMBL" id="ASR47482.1"/>
    </source>
</evidence>